<name>A0AAN7PZJ5_9COLE</name>
<keyword evidence="3" id="KW-0812">Transmembrane</keyword>
<keyword evidence="3" id="KW-1133">Transmembrane helix</keyword>
<comment type="caution">
    <text evidence="4">The sequence shown here is derived from an EMBL/GenBank/DDBJ whole genome shotgun (WGS) entry which is preliminary data.</text>
</comment>
<feature type="compositionally biased region" description="Polar residues" evidence="2">
    <location>
        <begin position="333"/>
        <end position="344"/>
    </location>
</feature>
<feature type="transmembrane region" description="Helical" evidence="3">
    <location>
        <begin position="126"/>
        <end position="156"/>
    </location>
</feature>
<organism evidence="4 5">
    <name type="scientific">Aquatica leii</name>
    <dbReference type="NCBI Taxonomy" id="1421715"/>
    <lineage>
        <taxon>Eukaryota</taxon>
        <taxon>Metazoa</taxon>
        <taxon>Ecdysozoa</taxon>
        <taxon>Arthropoda</taxon>
        <taxon>Hexapoda</taxon>
        <taxon>Insecta</taxon>
        <taxon>Pterygota</taxon>
        <taxon>Neoptera</taxon>
        <taxon>Endopterygota</taxon>
        <taxon>Coleoptera</taxon>
        <taxon>Polyphaga</taxon>
        <taxon>Elateriformia</taxon>
        <taxon>Elateroidea</taxon>
        <taxon>Lampyridae</taxon>
        <taxon>Luciolinae</taxon>
        <taxon>Aquatica</taxon>
    </lineage>
</organism>
<keyword evidence="3" id="KW-0472">Membrane</keyword>
<comment type="similarity">
    <text evidence="1">Belongs to the type-B carboxylesterase/lipase family.</text>
</comment>
<proteinExistence type="inferred from homology"/>
<dbReference type="EMBL" id="JARPUR010000003">
    <property type="protein sequence ID" value="KAK4880717.1"/>
    <property type="molecule type" value="Genomic_DNA"/>
</dbReference>
<evidence type="ECO:0000313" key="4">
    <source>
        <dbReference type="EMBL" id="KAK4880717.1"/>
    </source>
</evidence>
<feature type="compositionally biased region" description="Polar residues" evidence="2">
    <location>
        <begin position="298"/>
        <end position="307"/>
    </location>
</feature>
<evidence type="ECO:0000256" key="1">
    <source>
        <dbReference type="ARBA" id="ARBA00005964"/>
    </source>
</evidence>
<dbReference type="Proteomes" id="UP001353858">
    <property type="component" value="Unassembled WGS sequence"/>
</dbReference>
<evidence type="ECO:0000256" key="2">
    <source>
        <dbReference type="SAM" id="MobiDB-lite"/>
    </source>
</evidence>
<reference evidence="5" key="1">
    <citation type="submission" date="2023-01" db="EMBL/GenBank/DDBJ databases">
        <title>Key to firefly adult light organ development and bioluminescence: homeobox transcription factors regulate luciferase expression and transportation to peroxisome.</title>
        <authorList>
            <person name="Fu X."/>
        </authorList>
    </citation>
    <scope>NUCLEOTIDE SEQUENCE [LARGE SCALE GENOMIC DNA]</scope>
</reference>
<keyword evidence="5" id="KW-1185">Reference proteome</keyword>
<sequence>MKPRLKNHFRAHQLSVWLRLIPELHRAGMEDVVARHNLFRNHNNADLYDGAVRPDPLSRVSYYEPSTDLFRRRANSSIQAIESPTTMDTLVTTCVSVVSSSNFNHQTFQNQNSSADTLASLEAAGYAAYSTALSVTIAIGCSLLILNVLIFAGVYYQRDKTRMEVKSLQQQQQRNQANFEAISKHSHYHLGHSQSTSVMVDVEDTSAMMLAANTQQDINTLSKTQSHHCPANVQMSNTLKAPPSSPNIMMQSNCMTLPKNAGGCMQNYSQGCMTLPKNSTLMNNTANIIAEMQQQGIVQPPNGSATMPLSVPRPPPPPKVKSPPESQPLLISHHNNQGKQTNMRVPQAAMSEMRV</sequence>
<accession>A0AAN7PZJ5</accession>
<feature type="region of interest" description="Disordered" evidence="2">
    <location>
        <begin position="298"/>
        <end position="355"/>
    </location>
</feature>
<dbReference type="InterPro" id="IPR051093">
    <property type="entry name" value="Neuroligin/BSAL"/>
</dbReference>
<evidence type="ECO:0000313" key="5">
    <source>
        <dbReference type="Proteomes" id="UP001353858"/>
    </source>
</evidence>
<feature type="compositionally biased region" description="Pro residues" evidence="2">
    <location>
        <begin position="311"/>
        <end position="321"/>
    </location>
</feature>
<evidence type="ECO:0000256" key="3">
    <source>
        <dbReference type="SAM" id="Phobius"/>
    </source>
</evidence>
<protein>
    <submittedName>
        <fullName evidence="4">Uncharacterized protein</fullName>
    </submittedName>
</protein>
<dbReference type="PANTHER" id="PTHR43903">
    <property type="entry name" value="NEUROLIGIN"/>
    <property type="match status" value="1"/>
</dbReference>
<dbReference type="AlphaFoldDB" id="A0AAN7PZJ5"/>
<gene>
    <name evidence="4" type="ORF">RN001_008863</name>
</gene>